<name>A0ABS6FBE6_9FIRM</name>
<protein>
    <submittedName>
        <fullName evidence="1">Uncharacterized protein</fullName>
    </submittedName>
</protein>
<proteinExistence type="predicted"/>
<keyword evidence="2" id="KW-1185">Reference proteome</keyword>
<accession>A0ABS6FBE6</accession>
<dbReference type="RefSeq" id="WP_216632398.1">
    <property type="nucleotide sequence ID" value="NZ_JAHLQN010000001.1"/>
</dbReference>
<reference evidence="1 2" key="1">
    <citation type="submission" date="2021-06" db="EMBL/GenBank/DDBJ databases">
        <authorList>
            <person name="Sun Q."/>
            <person name="Li D."/>
        </authorList>
    </citation>
    <scope>NUCLEOTIDE SEQUENCE [LARGE SCALE GENOMIC DNA]</scope>
    <source>
        <strain evidence="1 2">MSJ-2</strain>
    </source>
</reference>
<evidence type="ECO:0000313" key="2">
    <source>
        <dbReference type="Proteomes" id="UP000787672"/>
    </source>
</evidence>
<gene>
    <name evidence="1" type="ORF">KQI82_08690</name>
</gene>
<organism evidence="1 2">
    <name type="scientific">Dysosmobacter acutus</name>
    <dbReference type="NCBI Taxonomy" id="2841504"/>
    <lineage>
        <taxon>Bacteria</taxon>
        <taxon>Bacillati</taxon>
        <taxon>Bacillota</taxon>
        <taxon>Clostridia</taxon>
        <taxon>Eubacteriales</taxon>
        <taxon>Oscillospiraceae</taxon>
        <taxon>Dysosmobacter</taxon>
    </lineage>
</organism>
<evidence type="ECO:0000313" key="1">
    <source>
        <dbReference type="EMBL" id="MBU5626981.1"/>
    </source>
</evidence>
<sequence>MDELTVAHIKEINDAETWNNKNQNRPSFYCLEIIRYIGYFGDRRIDAEPTIFSRAASSWGQPFYAFE</sequence>
<comment type="caution">
    <text evidence="1">The sequence shown here is derived from an EMBL/GenBank/DDBJ whole genome shotgun (WGS) entry which is preliminary data.</text>
</comment>
<dbReference type="EMBL" id="JAHLQN010000001">
    <property type="protein sequence ID" value="MBU5626981.1"/>
    <property type="molecule type" value="Genomic_DNA"/>
</dbReference>
<dbReference type="Proteomes" id="UP000787672">
    <property type="component" value="Unassembled WGS sequence"/>
</dbReference>